<dbReference type="InterPro" id="IPR036770">
    <property type="entry name" value="Ankyrin_rpt-contain_sf"/>
</dbReference>
<evidence type="ECO:0000313" key="2">
    <source>
        <dbReference type="Proteomes" id="UP000002630"/>
    </source>
</evidence>
<dbReference type="Proteomes" id="UP000002630">
    <property type="component" value="Linkage Group LG16"/>
</dbReference>
<evidence type="ECO:0000313" key="1">
    <source>
        <dbReference type="EMBL" id="CBN80316.1"/>
    </source>
</evidence>
<dbReference type="Gene3D" id="1.25.40.20">
    <property type="entry name" value="Ankyrin repeat-containing domain"/>
    <property type="match status" value="1"/>
</dbReference>
<name>D8LP45_ECTSI</name>
<dbReference type="AlphaFoldDB" id="D8LP45"/>
<keyword evidence="2" id="KW-1185">Reference proteome</keyword>
<gene>
    <name evidence="1" type="ORF">Esi_0052_0068</name>
</gene>
<dbReference type="EMBL" id="FN649741">
    <property type="protein sequence ID" value="CBN80316.1"/>
    <property type="molecule type" value="Genomic_DNA"/>
</dbReference>
<dbReference type="EMBL" id="FN648730">
    <property type="protein sequence ID" value="CBN80316.1"/>
    <property type="molecule type" value="Genomic_DNA"/>
</dbReference>
<dbReference type="SUPFAM" id="SSF48403">
    <property type="entry name" value="Ankyrin repeat"/>
    <property type="match status" value="1"/>
</dbReference>
<protein>
    <submittedName>
        <fullName evidence="1">Uncharacterized protein</fullName>
    </submittedName>
</protein>
<sequence>MEHFWYLLSHGMLNVHSQDVHQRTVLFNLESFDACAGDFLTVLQLYEAIGGDLDHKDRDGNSLLMRNASDNLGMALVWAGASAYYSHKGVWKRGLSIAAARGFRGTMRAIVARDAPDQEFVDRSLNAAALRLSNDGHEQDMSGIRILVDVYGASVNRCGTLANCVHRNPFVVSALISLGADRTRFVWDWERGLRNTALHRVAETHSSIVFQALAQNLSPEEWSVQDEFGFTPMMTLLSERTESVDYLRLRFDWLVERGASCLPFDNGGRRVSGTFWGQRQPFRGLIAARVCEENWAKRRGFILLRKRGVDADDGDDGDRLVLEVAFLVEFGVFQNIVGFV</sequence>
<organism evidence="1 2">
    <name type="scientific">Ectocarpus siliculosus</name>
    <name type="common">Brown alga</name>
    <name type="synonym">Conferva siliculosa</name>
    <dbReference type="NCBI Taxonomy" id="2880"/>
    <lineage>
        <taxon>Eukaryota</taxon>
        <taxon>Sar</taxon>
        <taxon>Stramenopiles</taxon>
        <taxon>Ochrophyta</taxon>
        <taxon>PX clade</taxon>
        <taxon>Phaeophyceae</taxon>
        <taxon>Ectocarpales</taxon>
        <taxon>Ectocarpaceae</taxon>
        <taxon>Ectocarpus</taxon>
    </lineage>
</organism>
<accession>D8LP45</accession>
<dbReference type="InParanoid" id="D8LP45"/>
<proteinExistence type="predicted"/>
<reference evidence="1 2" key="1">
    <citation type="journal article" date="2010" name="Nature">
        <title>The Ectocarpus genome and the independent evolution of multicellularity in brown algae.</title>
        <authorList>
            <person name="Cock J.M."/>
            <person name="Sterck L."/>
            <person name="Rouze P."/>
            <person name="Scornet D."/>
            <person name="Allen A.E."/>
            <person name="Amoutzias G."/>
            <person name="Anthouard V."/>
            <person name="Artiguenave F."/>
            <person name="Aury J.M."/>
            <person name="Badger J.H."/>
            <person name="Beszteri B."/>
            <person name="Billiau K."/>
            <person name="Bonnet E."/>
            <person name="Bothwell J.H."/>
            <person name="Bowler C."/>
            <person name="Boyen C."/>
            <person name="Brownlee C."/>
            <person name="Carrano C.J."/>
            <person name="Charrier B."/>
            <person name="Cho G.Y."/>
            <person name="Coelho S.M."/>
            <person name="Collen J."/>
            <person name="Corre E."/>
            <person name="Da Silva C."/>
            <person name="Delage L."/>
            <person name="Delaroque N."/>
            <person name="Dittami S.M."/>
            <person name="Doulbeau S."/>
            <person name="Elias M."/>
            <person name="Farnham G."/>
            <person name="Gachon C.M."/>
            <person name="Gschloessl B."/>
            <person name="Heesch S."/>
            <person name="Jabbari K."/>
            <person name="Jubin C."/>
            <person name="Kawai H."/>
            <person name="Kimura K."/>
            <person name="Kloareg B."/>
            <person name="Kupper F.C."/>
            <person name="Lang D."/>
            <person name="Le Bail A."/>
            <person name="Leblanc C."/>
            <person name="Lerouge P."/>
            <person name="Lohr M."/>
            <person name="Lopez P.J."/>
            <person name="Martens C."/>
            <person name="Maumus F."/>
            <person name="Michel G."/>
            <person name="Miranda-Saavedra D."/>
            <person name="Morales J."/>
            <person name="Moreau H."/>
            <person name="Motomura T."/>
            <person name="Nagasato C."/>
            <person name="Napoli C.A."/>
            <person name="Nelson D.R."/>
            <person name="Nyvall-Collen P."/>
            <person name="Peters A.F."/>
            <person name="Pommier C."/>
            <person name="Potin P."/>
            <person name="Poulain J."/>
            <person name="Quesneville H."/>
            <person name="Read B."/>
            <person name="Rensing S.A."/>
            <person name="Ritter A."/>
            <person name="Rousvoal S."/>
            <person name="Samanta M."/>
            <person name="Samson G."/>
            <person name="Schroeder D.C."/>
            <person name="Segurens B."/>
            <person name="Strittmatter M."/>
            <person name="Tonon T."/>
            <person name="Tregear J.W."/>
            <person name="Valentin K."/>
            <person name="von Dassow P."/>
            <person name="Yamagishi T."/>
            <person name="Van de Peer Y."/>
            <person name="Wincker P."/>
        </authorList>
    </citation>
    <scope>NUCLEOTIDE SEQUENCE [LARGE SCALE GENOMIC DNA]</scope>
    <source>
        <strain evidence="2">Ec32 / CCAP1310/4</strain>
    </source>
</reference>